<dbReference type="Proteomes" id="UP000250369">
    <property type="component" value="Unassembled WGS sequence"/>
</dbReference>
<dbReference type="SMART" id="SM00420">
    <property type="entry name" value="HTH_DEOR"/>
    <property type="match status" value="1"/>
</dbReference>
<keyword evidence="1" id="KW-0805">Transcription regulation</keyword>
<proteinExistence type="predicted"/>
<dbReference type="PROSITE" id="PS51000">
    <property type="entry name" value="HTH_DEOR_2"/>
    <property type="match status" value="1"/>
</dbReference>
<dbReference type="Pfam" id="PF00455">
    <property type="entry name" value="DeoRC"/>
    <property type="match status" value="1"/>
</dbReference>
<accession>A0A329LNQ0</accession>
<dbReference type="InterPro" id="IPR014036">
    <property type="entry name" value="DeoR-like_C"/>
</dbReference>
<evidence type="ECO:0000256" key="1">
    <source>
        <dbReference type="ARBA" id="ARBA00023015"/>
    </source>
</evidence>
<dbReference type="InterPro" id="IPR050313">
    <property type="entry name" value="Carb_Metab_HTH_regulators"/>
</dbReference>
<gene>
    <name evidence="5" type="ORF">DQG23_39285</name>
</gene>
<dbReference type="InterPro" id="IPR018356">
    <property type="entry name" value="Tscrpt_reg_HTH_DeoR_CS"/>
</dbReference>
<organism evidence="5 6">
    <name type="scientific">Paenibacillus contaminans</name>
    <dbReference type="NCBI Taxonomy" id="450362"/>
    <lineage>
        <taxon>Bacteria</taxon>
        <taxon>Bacillati</taxon>
        <taxon>Bacillota</taxon>
        <taxon>Bacilli</taxon>
        <taxon>Bacillales</taxon>
        <taxon>Paenibacillaceae</taxon>
        <taxon>Paenibacillus</taxon>
    </lineage>
</organism>
<dbReference type="AlphaFoldDB" id="A0A329LNQ0"/>
<evidence type="ECO:0000256" key="2">
    <source>
        <dbReference type="ARBA" id="ARBA00023125"/>
    </source>
</evidence>
<dbReference type="PRINTS" id="PR00037">
    <property type="entry name" value="HTHLACR"/>
</dbReference>
<dbReference type="InterPro" id="IPR037171">
    <property type="entry name" value="NagB/RpiA_transferase-like"/>
</dbReference>
<dbReference type="PROSITE" id="PS00894">
    <property type="entry name" value="HTH_DEOR_1"/>
    <property type="match status" value="1"/>
</dbReference>
<dbReference type="PANTHER" id="PTHR30363:SF44">
    <property type="entry name" value="AGA OPERON TRANSCRIPTIONAL REPRESSOR-RELATED"/>
    <property type="match status" value="1"/>
</dbReference>
<evidence type="ECO:0000256" key="3">
    <source>
        <dbReference type="ARBA" id="ARBA00023163"/>
    </source>
</evidence>
<evidence type="ECO:0000313" key="6">
    <source>
        <dbReference type="Proteomes" id="UP000250369"/>
    </source>
</evidence>
<reference evidence="5 6" key="1">
    <citation type="journal article" date="2009" name="Int. J. Syst. Evol. Microbiol.">
        <title>Paenibacillus contaminans sp. nov., isolated from a contaminated laboratory plate.</title>
        <authorList>
            <person name="Chou J.H."/>
            <person name="Lee J.H."/>
            <person name="Lin M.C."/>
            <person name="Chang P.S."/>
            <person name="Arun A.B."/>
            <person name="Young C.C."/>
            <person name="Chen W.M."/>
        </authorList>
    </citation>
    <scope>NUCLEOTIDE SEQUENCE [LARGE SCALE GENOMIC DNA]</scope>
    <source>
        <strain evidence="5 6">CKOBP-6</strain>
    </source>
</reference>
<comment type="caution">
    <text evidence="5">The sequence shown here is derived from an EMBL/GenBank/DDBJ whole genome shotgun (WGS) entry which is preliminary data.</text>
</comment>
<dbReference type="Gene3D" id="3.40.50.1360">
    <property type="match status" value="1"/>
</dbReference>
<dbReference type="Pfam" id="PF08220">
    <property type="entry name" value="HTH_DeoR"/>
    <property type="match status" value="1"/>
</dbReference>
<sequence length="257" mass="27859">MFAEERLQRIVELVNRQGKVTVAGLSEALGVSPVTIRRDLEGLEQKGLLMRTHGGAMPLQNSPFDVAREMSFDEKGEALVAEKERIAEAAAQLVHDGEAVLLTPGTTNMFLSQKLAAKKELTVVTNAANIAVQLSRVTDFDVILIGGKLRPKSFALVGPMADHALRGIRVDKLFLGVDGFDIEEGLTTPNVWEASVNAQMIAIAKQVILVADHSKFGKVTFSRIAGLDVVHTIISDRLLPDAACERIRGMDIELILA</sequence>
<dbReference type="PANTHER" id="PTHR30363">
    <property type="entry name" value="HTH-TYPE TRANSCRIPTIONAL REGULATOR SRLR-RELATED"/>
    <property type="match status" value="1"/>
</dbReference>
<name>A0A329LNQ0_9BACL</name>
<dbReference type="InterPro" id="IPR036390">
    <property type="entry name" value="WH_DNA-bd_sf"/>
</dbReference>
<dbReference type="Gene3D" id="1.10.10.10">
    <property type="entry name" value="Winged helix-like DNA-binding domain superfamily/Winged helix DNA-binding domain"/>
    <property type="match status" value="1"/>
</dbReference>
<dbReference type="GO" id="GO:0003700">
    <property type="term" value="F:DNA-binding transcription factor activity"/>
    <property type="evidence" value="ECO:0007669"/>
    <property type="project" value="InterPro"/>
</dbReference>
<dbReference type="EMBL" id="QMFB01000049">
    <property type="protein sequence ID" value="RAV09484.1"/>
    <property type="molecule type" value="Genomic_DNA"/>
</dbReference>
<dbReference type="SMART" id="SM01134">
    <property type="entry name" value="DeoRC"/>
    <property type="match status" value="1"/>
</dbReference>
<keyword evidence="2" id="KW-0238">DNA-binding</keyword>
<dbReference type="RefSeq" id="WP_113036514.1">
    <property type="nucleotide sequence ID" value="NZ_QMFB01000049.1"/>
</dbReference>
<evidence type="ECO:0000313" key="5">
    <source>
        <dbReference type="EMBL" id="RAV09484.1"/>
    </source>
</evidence>
<evidence type="ECO:0000259" key="4">
    <source>
        <dbReference type="PROSITE" id="PS51000"/>
    </source>
</evidence>
<dbReference type="InterPro" id="IPR001034">
    <property type="entry name" value="DeoR_HTH"/>
</dbReference>
<dbReference type="GO" id="GO:0003677">
    <property type="term" value="F:DNA binding"/>
    <property type="evidence" value="ECO:0007669"/>
    <property type="project" value="UniProtKB-KW"/>
</dbReference>
<protein>
    <submittedName>
        <fullName evidence="5">DeoR/GlpR transcriptional regulator</fullName>
    </submittedName>
</protein>
<keyword evidence="3" id="KW-0804">Transcription</keyword>
<keyword evidence="6" id="KW-1185">Reference proteome</keyword>
<dbReference type="OrthoDB" id="9797223at2"/>
<dbReference type="SUPFAM" id="SSF100950">
    <property type="entry name" value="NagB/RpiA/CoA transferase-like"/>
    <property type="match status" value="1"/>
</dbReference>
<feature type="domain" description="HTH deoR-type" evidence="4">
    <location>
        <begin position="3"/>
        <end position="58"/>
    </location>
</feature>
<dbReference type="InterPro" id="IPR036388">
    <property type="entry name" value="WH-like_DNA-bd_sf"/>
</dbReference>
<dbReference type="SUPFAM" id="SSF46785">
    <property type="entry name" value="Winged helix' DNA-binding domain"/>
    <property type="match status" value="1"/>
</dbReference>